<organism evidence="2 3">
    <name type="scientific">Paraconexibacter algicola</name>
    <dbReference type="NCBI Taxonomy" id="2133960"/>
    <lineage>
        <taxon>Bacteria</taxon>
        <taxon>Bacillati</taxon>
        <taxon>Actinomycetota</taxon>
        <taxon>Thermoleophilia</taxon>
        <taxon>Solirubrobacterales</taxon>
        <taxon>Paraconexibacteraceae</taxon>
        <taxon>Paraconexibacter</taxon>
    </lineage>
</organism>
<dbReference type="OrthoDB" id="4289921at2"/>
<evidence type="ECO:0000313" key="3">
    <source>
        <dbReference type="Proteomes" id="UP000240739"/>
    </source>
</evidence>
<feature type="transmembrane region" description="Helical" evidence="1">
    <location>
        <begin position="78"/>
        <end position="102"/>
    </location>
</feature>
<keyword evidence="1" id="KW-1133">Transmembrane helix</keyword>
<feature type="transmembrane region" description="Helical" evidence="1">
    <location>
        <begin position="6"/>
        <end position="27"/>
    </location>
</feature>
<gene>
    <name evidence="2" type="ORF">C7Y72_12370</name>
</gene>
<proteinExistence type="predicted"/>
<sequence length="103" mass="9952">MTGTAWATIAGCTVVTALIKGVGPVAFGGRDLPPRFRGVVVLLAPALLAALIVASALADGRDLHVGADTAGVAVAGVALWRGASVLVGVGLAAGITAGLRLLG</sequence>
<keyword evidence="3" id="KW-1185">Reference proteome</keyword>
<accession>A0A2T4UM94</accession>
<protein>
    <submittedName>
        <fullName evidence="2">Branched-chain amino acid ABC transporter</fullName>
    </submittedName>
</protein>
<evidence type="ECO:0000256" key="1">
    <source>
        <dbReference type="SAM" id="Phobius"/>
    </source>
</evidence>
<keyword evidence="1" id="KW-0812">Transmembrane</keyword>
<dbReference type="InterPro" id="IPR008407">
    <property type="entry name" value="Brnchd-chn_aa_trnsp_AzlD"/>
</dbReference>
<name>A0A2T4UM94_9ACTN</name>
<feature type="transmembrane region" description="Helical" evidence="1">
    <location>
        <begin position="39"/>
        <end position="58"/>
    </location>
</feature>
<evidence type="ECO:0000313" key="2">
    <source>
        <dbReference type="EMBL" id="PTL60377.1"/>
    </source>
</evidence>
<dbReference type="RefSeq" id="WP_107569022.1">
    <property type="nucleotide sequence ID" value="NZ_PYYB01000001.1"/>
</dbReference>
<reference evidence="2 3" key="1">
    <citation type="submission" date="2018-03" db="EMBL/GenBank/DDBJ databases">
        <title>Aquarubrobacter algicola gen. nov., sp. nov., a novel actinobacterium isolated from shallow eutrophic lake during the end of cyanobacterial harmful algal blooms.</title>
        <authorList>
            <person name="Chun S.J."/>
        </authorList>
    </citation>
    <scope>NUCLEOTIDE SEQUENCE [LARGE SCALE GENOMIC DNA]</scope>
    <source>
        <strain evidence="2 3">Seoho-28</strain>
    </source>
</reference>
<dbReference type="EMBL" id="PYYB01000001">
    <property type="protein sequence ID" value="PTL60377.1"/>
    <property type="molecule type" value="Genomic_DNA"/>
</dbReference>
<keyword evidence="1" id="KW-0472">Membrane</keyword>
<comment type="caution">
    <text evidence="2">The sequence shown here is derived from an EMBL/GenBank/DDBJ whole genome shotgun (WGS) entry which is preliminary data.</text>
</comment>
<dbReference type="Pfam" id="PF05437">
    <property type="entry name" value="AzlD"/>
    <property type="match status" value="1"/>
</dbReference>
<dbReference type="Proteomes" id="UP000240739">
    <property type="component" value="Unassembled WGS sequence"/>
</dbReference>
<dbReference type="AlphaFoldDB" id="A0A2T4UM94"/>